<dbReference type="AlphaFoldDB" id="A0A7J8PDP2"/>
<reference evidence="1 2" key="1">
    <citation type="journal article" date="2019" name="Genome Biol. Evol.">
        <title>Insights into the evolution of the New World diploid cottons (Gossypium, subgenus Houzingenia) based on genome sequencing.</title>
        <authorList>
            <person name="Grover C.E."/>
            <person name="Arick M.A. 2nd"/>
            <person name="Thrash A."/>
            <person name="Conover J.L."/>
            <person name="Sanders W.S."/>
            <person name="Peterson D.G."/>
            <person name="Frelichowski J.E."/>
            <person name="Scheffler J.A."/>
            <person name="Scheffler B.E."/>
            <person name="Wendel J.F."/>
        </authorList>
    </citation>
    <scope>NUCLEOTIDE SEQUENCE [LARGE SCALE GENOMIC DNA]</scope>
    <source>
        <strain evidence="1">8</strain>
        <tissue evidence="1">Leaf</tissue>
    </source>
</reference>
<protein>
    <submittedName>
        <fullName evidence="1">Uncharacterized protein</fullName>
    </submittedName>
</protein>
<comment type="caution">
    <text evidence="1">The sequence shown here is derived from an EMBL/GenBank/DDBJ whole genome shotgun (WGS) entry which is preliminary data.</text>
</comment>
<gene>
    <name evidence="1" type="ORF">Gorai_000388</name>
</gene>
<evidence type="ECO:0000313" key="2">
    <source>
        <dbReference type="Proteomes" id="UP000593578"/>
    </source>
</evidence>
<evidence type="ECO:0000313" key="1">
    <source>
        <dbReference type="EMBL" id="MBA0587256.1"/>
    </source>
</evidence>
<dbReference type="EMBL" id="JABEZZ010000006">
    <property type="protein sequence ID" value="MBA0587256.1"/>
    <property type="molecule type" value="Genomic_DNA"/>
</dbReference>
<sequence>MSKEVSNQNNLKKTYEWDKKTNPIEGYVVGYRGMCGQSQGVMEDVSEMLTVVVGCTDGFDSLKDQLREFVLESHKTNMEKVQGALNFSRNKLMERNDALEPMVMALKEETMATMRVLNTRIEELEGELTLYRTFMDSGVSNATLNSKVDVLKPKECAEA</sequence>
<dbReference type="Proteomes" id="UP000593578">
    <property type="component" value="Unassembled WGS sequence"/>
</dbReference>
<proteinExistence type="predicted"/>
<name>A0A7J8PDP2_GOSRA</name>
<organism evidence="1 2">
    <name type="scientific">Gossypium raimondii</name>
    <name type="common">Peruvian cotton</name>
    <name type="synonym">Gossypium klotzschianum subsp. raimondii</name>
    <dbReference type="NCBI Taxonomy" id="29730"/>
    <lineage>
        <taxon>Eukaryota</taxon>
        <taxon>Viridiplantae</taxon>
        <taxon>Streptophyta</taxon>
        <taxon>Embryophyta</taxon>
        <taxon>Tracheophyta</taxon>
        <taxon>Spermatophyta</taxon>
        <taxon>Magnoliopsida</taxon>
        <taxon>eudicotyledons</taxon>
        <taxon>Gunneridae</taxon>
        <taxon>Pentapetalae</taxon>
        <taxon>rosids</taxon>
        <taxon>malvids</taxon>
        <taxon>Malvales</taxon>
        <taxon>Malvaceae</taxon>
        <taxon>Malvoideae</taxon>
        <taxon>Gossypium</taxon>
    </lineage>
</organism>
<accession>A0A7J8PDP2</accession>